<reference evidence="2" key="1">
    <citation type="journal article" date="2022" name="Int. J. Mol. Sci.">
        <title>Draft Genome of Tanacetum Coccineum: Genomic Comparison of Closely Related Tanacetum-Family Plants.</title>
        <authorList>
            <person name="Yamashiro T."/>
            <person name="Shiraishi A."/>
            <person name="Nakayama K."/>
            <person name="Satake H."/>
        </authorList>
    </citation>
    <scope>NUCLEOTIDE SEQUENCE</scope>
</reference>
<evidence type="ECO:0000256" key="1">
    <source>
        <dbReference type="SAM" id="MobiDB-lite"/>
    </source>
</evidence>
<reference evidence="2" key="2">
    <citation type="submission" date="2022-01" db="EMBL/GenBank/DDBJ databases">
        <authorList>
            <person name="Yamashiro T."/>
            <person name="Shiraishi A."/>
            <person name="Satake H."/>
            <person name="Nakayama K."/>
        </authorList>
    </citation>
    <scope>NUCLEOTIDE SEQUENCE</scope>
</reference>
<protein>
    <submittedName>
        <fullName evidence="2">Uncharacterized protein</fullName>
    </submittedName>
</protein>
<comment type="caution">
    <text evidence="2">The sequence shown here is derived from an EMBL/GenBank/DDBJ whole genome shotgun (WGS) entry which is preliminary data.</text>
</comment>
<gene>
    <name evidence="2" type="ORF">Tco_1003053</name>
</gene>
<feature type="region of interest" description="Disordered" evidence="1">
    <location>
        <begin position="307"/>
        <end position="330"/>
    </location>
</feature>
<dbReference type="Proteomes" id="UP001151760">
    <property type="component" value="Unassembled WGS sequence"/>
</dbReference>
<accession>A0ABQ5F9B8</accession>
<dbReference type="EMBL" id="BQNB010017117">
    <property type="protein sequence ID" value="GJT59520.1"/>
    <property type="molecule type" value="Genomic_DNA"/>
</dbReference>
<name>A0ABQ5F9B8_9ASTR</name>
<dbReference type="CDD" id="cd09272">
    <property type="entry name" value="RNase_HI_RT_Ty1"/>
    <property type="match status" value="1"/>
</dbReference>
<proteinExistence type="predicted"/>
<evidence type="ECO:0000313" key="2">
    <source>
        <dbReference type="EMBL" id="GJT59520.1"/>
    </source>
</evidence>
<dbReference type="PANTHER" id="PTHR11439:SF509">
    <property type="entry name" value="RNA-DIRECTED DNA POLYMERASE"/>
    <property type="match status" value="1"/>
</dbReference>
<sequence>MGLWYSKDYGFELIAYSDANLAGCNDNCKSTSGGIQFLGDKLVSWLSKKQDCTTMSTAKVEYVSLSACCAQEHVEKGTIELFFVGTEYQLADLFTKALPKERFKYLVHRIVFHMAQQVIPAAQLVPRFHIIGRCNNYAVLQSIPCSPECKIVRRILLDHSLSYALTAIADVPVVYLQQFWRTVSKVPGPEDTIKFMLNTQEFIYTVDMFQDILHLHVETPENPFVTPVNIETIEVFMNSVGYQDIPQRIEEDYHSIKDDILLVSVYTTGNVLVRGMMILNVFLTEEIHATDDFKEYETVFMNVDVPMNQPQTGKKRKQSARESSSPHESLKITIRQQKVVEGNKDDDDYEDRMCRRQGYMIQNLERKCATTKQFWKTHKQVNQVLHQGVSQLAKKATKNLIENNLKSCIAATIIEDHDAFGSEVPDLVSQEFNAQALKIIEELFKNYVQSNVIQVHPTTTTSIETTSSVDL</sequence>
<organism evidence="2 3">
    <name type="scientific">Tanacetum coccineum</name>
    <dbReference type="NCBI Taxonomy" id="301880"/>
    <lineage>
        <taxon>Eukaryota</taxon>
        <taxon>Viridiplantae</taxon>
        <taxon>Streptophyta</taxon>
        <taxon>Embryophyta</taxon>
        <taxon>Tracheophyta</taxon>
        <taxon>Spermatophyta</taxon>
        <taxon>Magnoliopsida</taxon>
        <taxon>eudicotyledons</taxon>
        <taxon>Gunneridae</taxon>
        <taxon>Pentapetalae</taxon>
        <taxon>asterids</taxon>
        <taxon>campanulids</taxon>
        <taxon>Asterales</taxon>
        <taxon>Asteraceae</taxon>
        <taxon>Asteroideae</taxon>
        <taxon>Anthemideae</taxon>
        <taxon>Anthemidinae</taxon>
        <taxon>Tanacetum</taxon>
    </lineage>
</organism>
<dbReference type="PANTHER" id="PTHR11439">
    <property type="entry name" value="GAG-POL-RELATED RETROTRANSPOSON"/>
    <property type="match status" value="1"/>
</dbReference>
<keyword evidence="3" id="KW-1185">Reference proteome</keyword>
<evidence type="ECO:0000313" key="3">
    <source>
        <dbReference type="Proteomes" id="UP001151760"/>
    </source>
</evidence>